<dbReference type="InterPro" id="IPR002656">
    <property type="entry name" value="Acyl_transf_3_dom"/>
</dbReference>
<dbReference type="AlphaFoldDB" id="A0A2D2D445"/>
<dbReference type="Pfam" id="PF01757">
    <property type="entry name" value="Acyl_transf_3"/>
    <property type="match status" value="1"/>
</dbReference>
<proteinExistence type="predicted"/>
<feature type="transmembrane region" description="Helical" evidence="1">
    <location>
        <begin position="87"/>
        <end position="106"/>
    </location>
</feature>
<protein>
    <submittedName>
        <fullName evidence="3">Acyltransferase</fullName>
    </submittedName>
</protein>
<feature type="transmembrane region" description="Helical" evidence="1">
    <location>
        <begin position="236"/>
        <end position="255"/>
    </location>
</feature>
<evidence type="ECO:0000259" key="2">
    <source>
        <dbReference type="Pfam" id="PF01757"/>
    </source>
</evidence>
<feature type="transmembrane region" description="Helical" evidence="1">
    <location>
        <begin position="168"/>
        <end position="191"/>
    </location>
</feature>
<name>A0A2D2D445_METT3</name>
<feature type="transmembrane region" description="Helical" evidence="1">
    <location>
        <begin position="329"/>
        <end position="346"/>
    </location>
</feature>
<feature type="transmembrane region" description="Helical" evidence="1">
    <location>
        <begin position="44"/>
        <end position="66"/>
    </location>
</feature>
<keyword evidence="3" id="KW-0012">Acyltransferase</keyword>
<feature type="transmembrane region" description="Helical" evidence="1">
    <location>
        <begin position="291"/>
        <end position="309"/>
    </location>
</feature>
<dbReference type="KEGG" id="mtw:CQW49_18440"/>
<feature type="transmembrane region" description="Helical" evidence="1">
    <location>
        <begin position="211"/>
        <end position="229"/>
    </location>
</feature>
<feature type="transmembrane region" description="Helical" evidence="1">
    <location>
        <begin position="144"/>
        <end position="161"/>
    </location>
</feature>
<dbReference type="EMBL" id="CP023737">
    <property type="protein sequence ID" value="ATQ69639.1"/>
    <property type="molecule type" value="Genomic_DNA"/>
</dbReference>
<dbReference type="InterPro" id="IPR050879">
    <property type="entry name" value="Acyltransferase_3"/>
</dbReference>
<gene>
    <name evidence="3" type="ORF">CQW49_18440</name>
</gene>
<dbReference type="Proteomes" id="UP000230709">
    <property type="component" value="Chromosome"/>
</dbReference>
<dbReference type="STRING" id="595536.GCA_000178815_01495"/>
<keyword evidence="1" id="KW-0812">Transmembrane</keyword>
<feature type="transmembrane region" description="Helical" evidence="1">
    <location>
        <begin position="12"/>
        <end position="32"/>
    </location>
</feature>
<dbReference type="PANTHER" id="PTHR23028:SF134">
    <property type="entry name" value="PUTATIVE (AFU_ORTHOLOGUE AFUA_4G08520)-RELATED"/>
    <property type="match status" value="1"/>
</dbReference>
<keyword evidence="1" id="KW-0472">Membrane</keyword>
<evidence type="ECO:0000256" key="1">
    <source>
        <dbReference type="SAM" id="Phobius"/>
    </source>
</evidence>
<sequence length="385" mass="41232">MTRSERSFVTLDGLRAVAAFFVITFHAPAFFAPSGDANGPHAFFESYLAVDFFFALSGFVLCHAYGRRIGRDLTRLDFLKARLIRLYPLYALSFVFSSIILLQRFAAGEIGAASAIKDIFFGVAFLPAPSLTGETFLYPFNGPAWSLFAELVANLVFCFVAETETIGLFALASSAGCALCAAVLLGVLGFGDAADLGALNHGFRWNALGAGLLRAAYSFFAGVLVFRIWSLRPPAVALPPWLVTLVLILALAATPPARLQTAYDLVVTLVLFPVLLWAAASAASFGVTARLFAFLGAASYGVYVLQAPLYDLTIFVFGRWEAAIAKSPLAFGLVFIAFLLGVATLADRWLDRPIRAALTARFLSRGSAVAAPSPQRESDPIGGAR</sequence>
<keyword evidence="4" id="KW-1185">Reference proteome</keyword>
<organism evidence="3 4">
    <name type="scientific">Methylosinus trichosporium (strain ATCC 35070 / NCIMB 11131 / UNIQEM 75 / OB3b)</name>
    <dbReference type="NCBI Taxonomy" id="595536"/>
    <lineage>
        <taxon>Bacteria</taxon>
        <taxon>Pseudomonadati</taxon>
        <taxon>Pseudomonadota</taxon>
        <taxon>Alphaproteobacteria</taxon>
        <taxon>Hyphomicrobiales</taxon>
        <taxon>Methylocystaceae</taxon>
        <taxon>Methylosinus</taxon>
    </lineage>
</organism>
<feature type="domain" description="Acyltransferase 3" evidence="2">
    <location>
        <begin position="11"/>
        <end position="345"/>
    </location>
</feature>
<accession>A0A2D2D445</accession>
<keyword evidence="3" id="KW-0808">Transferase</keyword>
<dbReference type="GO" id="GO:0016747">
    <property type="term" value="F:acyltransferase activity, transferring groups other than amino-acyl groups"/>
    <property type="evidence" value="ECO:0007669"/>
    <property type="project" value="InterPro"/>
</dbReference>
<evidence type="ECO:0000313" key="4">
    <source>
        <dbReference type="Proteomes" id="UP000230709"/>
    </source>
</evidence>
<dbReference type="PANTHER" id="PTHR23028">
    <property type="entry name" value="ACETYLTRANSFERASE"/>
    <property type="match status" value="1"/>
</dbReference>
<dbReference type="RefSeq" id="WP_003614319.1">
    <property type="nucleotide sequence ID" value="NZ_ADVE02000001.1"/>
</dbReference>
<feature type="transmembrane region" description="Helical" evidence="1">
    <location>
        <begin position="261"/>
        <end position="279"/>
    </location>
</feature>
<keyword evidence="1" id="KW-1133">Transmembrane helix</keyword>
<evidence type="ECO:0000313" key="3">
    <source>
        <dbReference type="EMBL" id="ATQ69639.1"/>
    </source>
</evidence>
<reference evidence="4" key="1">
    <citation type="submission" date="2017-10" db="EMBL/GenBank/DDBJ databases">
        <title>Completed PacBio SMRT sequence of Methylosinus trichosporium OB3b reveals presence of a third large plasmid.</title>
        <authorList>
            <person name="Charles T.C."/>
            <person name="Lynch M.D.J."/>
            <person name="Heil J.R."/>
            <person name="Cheng J."/>
        </authorList>
    </citation>
    <scope>NUCLEOTIDE SEQUENCE [LARGE SCALE GENOMIC DNA]</scope>
    <source>
        <strain evidence="4">OB3b</strain>
    </source>
</reference>